<feature type="compositionally biased region" description="Low complexity" evidence="1">
    <location>
        <begin position="249"/>
        <end position="260"/>
    </location>
</feature>
<dbReference type="Proteomes" id="UP001151518">
    <property type="component" value="Unassembled WGS sequence"/>
</dbReference>
<dbReference type="AlphaFoldDB" id="A0A9W8KZT0"/>
<feature type="compositionally biased region" description="Low complexity" evidence="1">
    <location>
        <begin position="210"/>
        <end position="224"/>
    </location>
</feature>
<gene>
    <name evidence="2" type="ORF">GGI25_001093</name>
</gene>
<dbReference type="EMBL" id="JANBTW010000008">
    <property type="protein sequence ID" value="KAJ2679904.1"/>
    <property type="molecule type" value="Genomic_DNA"/>
</dbReference>
<sequence>MRRNPLGSAMCKELETKIYQQSLLLKRFHNELNSMVEEYNRMCNRVEEGMVSTQSTLNQTSSQADWEEVIEMAKLPVEAVLARSQPIGGSHHHHHHNSSSSSQNGGSSSSCDSFFKSIYQSPLSGTTAAESVDHSAGITSTAAPAPAPTPAPEASRVAEAKISNAHKSLQKTFPWQMTPPIEDVVELREHLRVLERSPLFTSTHVGKASNTTHTVQPTTTVPQNNKMQQHLGATYHQQYYRSPIQYHKQQQPQQPRQQQQNSSPLRYQQLLAPRRPLYSLP</sequence>
<feature type="region of interest" description="Disordered" evidence="1">
    <location>
        <begin position="204"/>
        <end position="224"/>
    </location>
</feature>
<proteinExistence type="predicted"/>
<evidence type="ECO:0000313" key="3">
    <source>
        <dbReference type="Proteomes" id="UP001151518"/>
    </source>
</evidence>
<comment type="caution">
    <text evidence="2">The sequence shown here is derived from an EMBL/GenBank/DDBJ whole genome shotgun (WGS) entry which is preliminary data.</text>
</comment>
<feature type="compositionally biased region" description="Low complexity" evidence="1">
    <location>
        <begin position="98"/>
        <end position="107"/>
    </location>
</feature>
<feature type="region of interest" description="Disordered" evidence="1">
    <location>
        <begin position="246"/>
        <end position="281"/>
    </location>
</feature>
<organism evidence="2 3">
    <name type="scientific">Coemansia spiralis</name>
    <dbReference type="NCBI Taxonomy" id="417178"/>
    <lineage>
        <taxon>Eukaryota</taxon>
        <taxon>Fungi</taxon>
        <taxon>Fungi incertae sedis</taxon>
        <taxon>Zoopagomycota</taxon>
        <taxon>Kickxellomycotina</taxon>
        <taxon>Kickxellomycetes</taxon>
        <taxon>Kickxellales</taxon>
        <taxon>Kickxellaceae</taxon>
        <taxon>Coemansia</taxon>
    </lineage>
</organism>
<evidence type="ECO:0000256" key="1">
    <source>
        <dbReference type="SAM" id="MobiDB-lite"/>
    </source>
</evidence>
<dbReference type="OrthoDB" id="5571005at2759"/>
<evidence type="ECO:0000313" key="2">
    <source>
        <dbReference type="EMBL" id="KAJ2679904.1"/>
    </source>
</evidence>
<accession>A0A9W8KZT0</accession>
<reference evidence="2" key="1">
    <citation type="submission" date="2022-07" db="EMBL/GenBank/DDBJ databases">
        <title>Phylogenomic reconstructions and comparative analyses of Kickxellomycotina fungi.</title>
        <authorList>
            <person name="Reynolds N.K."/>
            <person name="Stajich J.E."/>
            <person name="Barry K."/>
            <person name="Grigoriev I.V."/>
            <person name="Crous P."/>
            <person name="Smith M.E."/>
        </authorList>
    </citation>
    <scope>NUCLEOTIDE SEQUENCE</scope>
    <source>
        <strain evidence="2">NRRL 3115</strain>
    </source>
</reference>
<feature type="region of interest" description="Disordered" evidence="1">
    <location>
        <begin position="87"/>
        <end position="107"/>
    </location>
</feature>
<name>A0A9W8KZT0_9FUNG</name>
<protein>
    <submittedName>
        <fullName evidence="2">Uncharacterized protein</fullName>
    </submittedName>
</protein>